<keyword evidence="3" id="KW-1185">Reference proteome</keyword>
<proteinExistence type="predicted"/>
<dbReference type="AlphaFoldDB" id="A0A5M3MYM9"/>
<feature type="compositionally biased region" description="Basic residues" evidence="1">
    <location>
        <begin position="387"/>
        <end position="400"/>
    </location>
</feature>
<feature type="region of interest" description="Disordered" evidence="1">
    <location>
        <begin position="375"/>
        <end position="403"/>
    </location>
</feature>
<feature type="compositionally biased region" description="Polar residues" evidence="1">
    <location>
        <begin position="375"/>
        <end position="384"/>
    </location>
</feature>
<dbReference type="EMBL" id="JH711575">
    <property type="protein sequence ID" value="EIW84258.1"/>
    <property type="molecule type" value="Genomic_DNA"/>
</dbReference>
<evidence type="ECO:0000313" key="2">
    <source>
        <dbReference type="EMBL" id="EIW84258.1"/>
    </source>
</evidence>
<feature type="region of interest" description="Disordered" evidence="1">
    <location>
        <begin position="1"/>
        <end position="26"/>
    </location>
</feature>
<dbReference type="OrthoDB" id="3264780at2759"/>
<comment type="caution">
    <text evidence="2">The sequence shown here is derived from an EMBL/GenBank/DDBJ whole genome shotgun (WGS) entry which is preliminary data.</text>
</comment>
<feature type="region of interest" description="Disordered" evidence="1">
    <location>
        <begin position="51"/>
        <end position="93"/>
    </location>
</feature>
<protein>
    <submittedName>
        <fullName evidence="2">Uncharacterized protein</fullName>
    </submittedName>
</protein>
<evidence type="ECO:0000256" key="1">
    <source>
        <dbReference type="SAM" id="MobiDB-lite"/>
    </source>
</evidence>
<sequence>MIRVPAGAADWDIPYPFPEGEGPETYREDWEKKRAVKLVGELVKLIQGATERAATKKMAQVEKGTKSRRSQPASSTRSNSHRPETQAETPNQDAFCNDIVGANVNDINMISSNPLSLSSGPTPDPHLDKMLQSFLTAMPQPTNQPMVSSSDACSSSLGSSSRATNAFPEFDQTELEAWLSQLGTLPLAGADNYGIGHIATDNSQADGSTDGVPMDVDMDEQTQLAEQQDMSSSVLDSAMSILNNSEPPPMDMSQNFHLPHFDADVPDTAIDPALLALSLPSGSWNPTSFQPLLEQHLWPFNVHVTSSSGGPPSDAQVPSVPSLVHSPISSAGSFPETLTPRLSTEPEPNVHILGQDKVGIGETQGYTGERLETEAFTSAPTQEPSAKKKGKQPVKGKPPKAKASQNLLLKAATTSQSQYYSPDKRQEIFQRAWDRRDELKAKIERAKIELWEVSLEGGVLGVLGKSK</sequence>
<dbReference type="KEGG" id="cput:CONPUDRAFT_80659"/>
<accession>A0A5M3MYM9</accession>
<organism evidence="2 3">
    <name type="scientific">Coniophora puteana (strain RWD-64-598)</name>
    <name type="common">Brown rot fungus</name>
    <dbReference type="NCBI Taxonomy" id="741705"/>
    <lineage>
        <taxon>Eukaryota</taxon>
        <taxon>Fungi</taxon>
        <taxon>Dikarya</taxon>
        <taxon>Basidiomycota</taxon>
        <taxon>Agaricomycotina</taxon>
        <taxon>Agaricomycetes</taxon>
        <taxon>Agaricomycetidae</taxon>
        <taxon>Boletales</taxon>
        <taxon>Coniophorineae</taxon>
        <taxon>Coniophoraceae</taxon>
        <taxon>Coniophora</taxon>
    </lineage>
</organism>
<dbReference type="Proteomes" id="UP000053558">
    <property type="component" value="Unassembled WGS sequence"/>
</dbReference>
<evidence type="ECO:0000313" key="3">
    <source>
        <dbReference type="Proteomes" id="UP000053558"/>
    </source>
</evidence>
<reference evidence="3" key="1">
    <citation type="journal article" date="2012" name="Science">
        <title>The Paleozoic origin of enzymatic lignin decomposition reconstructed from 31 fungal genomes.</title>
        <authorList>
            <person name="Floudas D."/>
            <person name="Binder M."/>
            <person name="Riley R."/>
            <person name="Barry K."/>
            <person name="Blanchette R.A."/>
            <person name="Henrissat B."/>
            <person name="Martinez A.T."/>
            <person name="Otillar R."/>
            <person name="Spatafora J.W."/>
            <person name="Yadav J.S."/>
            <person name="Aerts A."/>
            <person name="Benoit I."/>
            <person name="Boyd A."/>
            <person name="Carlson A."/>
            <person name="Copeland A."/>
            <person name="Coutinho P.M."/>
            <person name="de Vries R.P."/>
            <person name="Ferreira P."/>
            <person name="Findley K."/>
            <person name="Foster B."/>
            <person name="Gaskell J."/>
            <person name="Glotzer D."/>
            <person name="Gorecki P."/>
            <person name="Heitman J."/>
            <person name="Hesse C."/>
            <person name="Hori C."/>
            <person name="Igarashi K."/>
            <person name="Jurgens J.A."/>
            <person name="Kallen N."/>
            <person name="Kersten P."/>
            <person name="Kohler A."/>
            <person name="Kuees U."/>
            <person name="Kumar T.K.A."/>
            <person name="Kuo A."/>
            <person name="LaButti K."/>
            <person name="Larrondo L.F."/>
            <person name="Lindquist E."/>
            <person name="Ling A."/>
            <person name="Lombard V."/>
            <person name="Lucas S."/>
            <person name="Lundell T."/>
            <person name="Martin R."/>
            <person name="McLaughlin D.J."/>
            <person name="Morgenstern I."/>
            <person name="Morin E."/>
            <person name="Murat C."/>
            <person name="Nagy L.G."/>
            <person name="Nolan M."/>
            <person name="Ohm R.A."/>
            <person name="Patyshakuliyeva A."/>
            <person name="Rokas A."/>
            <person name="Ruiz-Duenas F.J."/>
            <person name="Sabat G."/>
            <person name="Salamov A."/>
            <person name="Samejima M."/>
            <person name="Schmutz J."/>
            <person name="Slot J.C."/>
            <person name="St John F."/>
            <person name="Stenlid J."/>
            <person name="Sun H."/>
            <person name="Sun S."/>
            <person name="Syed K."/>
            <person name="Tsang A."/>
            <person name="Wiebenga A."/>
            <person name="Young D."/>
            <person name="Pisabarro A."/>
            <person name="Eastwood D.C."/>
            <person name="Martin F."/>
            <person name="Cullen D."/>
            <person name="Grigoriev I.V."/>
            <person name="Hibbett D.S."/>
        </authorList>
    </citation>
    <scope>NUCLEOTIDE SEQUENCE [LARGE SCALE GENOMIC DNA]</scope>
    <source>
        <strain evidence="3">RWD-64-598 SS2</strain>
    </source>
</reference>
<name>A0A5M3MYM9_CONPW</name>
<gene>
    <name evidence="2" type="ORF">CONPUDRAFT_80659</name>
</gene>
<dbReference type="RefSeq" id="XP_007765501.1">
    <property type="nucleotide sequence ID" value="XM_007767311.1"/>
</dbReference>
<dbReference type="GeneID" id="19210112"/>